<reference evidence="2" key="1">
    <citation type="submission" date="2020-03" db="EMBL/GenBank/DDBJ databases">
        <authorList>
            <person name="Weist P."/>
        </authorList>
    </citation>
    <scope>NUCLEOTIDE SEQUENCE</scope>
</reference>
<proteinExistence type="predicted"/>
<comment type="caution">
    <text evidence="2">The sequence shown here is derived from an EMBL/GenBank/DDBJ whole genome shotgun (WGS) entry which is preliminary data.</text>
</comment>
<gene>
    <name evidence="2" type="ORF">PLEPLA_LOCUS2771</name>
</gene>
<dbReference type="EMBL" id="CADEAL010000136">
    <property type="protein sequence ID" value="CAB1415058.1"/>
    <property type="molecule type" value="Genomic_DNA"/>
</dbReference>
<feature type="region of interest" description="Disordered" evidence="1">
    <location>
        <begin position="172"/>
        <end position="228"/>
    </location>
</feature>
<dbReference type="AlphaFoldDB" id="A0A9N7TN56"/>
<protein>
    <submittedName>
        <fullName evidence="2">Uncharacterized protein</fullName>
    </submittedName>
</protein>
<organism evidence="2 3">
    <name type="scientific">Pleuronectes platessa</name>
    <name type="common">European plaice</name>
    <dbReference type="NCBI Taxonomy" id="8262"/>
    <lineage>
        <taxon>Eukaryota</taxon>
        <taxon>Metazoa</taxon>
        <taxon>Chordata</taxon>
        <taxon>Craniata</taxon>
        <taxon>Vertebrata</taxon>
        <taxon>Euteleostomi</taxon>
        <taxon>Actinopterygii</taxon>
        <taxon>Neopterygii</taxon>
        <taxon>Teleostei</taxon>
        <taxon>Neoteleostei</taxon>
        <taxon>Acanthomorphata</taxon>
        <taxon>Carangaria</taxon>
        <taxon>Pleuronectiformes</taxon>
        <taxon>Pleuronectoidei</taxon>
        <taxon>Pleuronectidae</taxon>
        <taxon>Pleuronectes</taxon>
    </lineage>
</organism>
<feature type="region of interest" description="Disordered" evidence="1">
    <location>
        <begin position="1"/>
        <end position="32"/>
    </location>
</feature>
<feature type="compositionally biased region" description="Basic residues" evidence="1">
    <location>
        <begin position="1"/>
        <end position="17"/>
    </location>
</feature>
<dbReference type="Proteomes" id="UP001153269">
    <property type="component" value="Unassembled WGS sequence"/>
</dbReference>
<accession>A0A9N7TN56</accession>
<feature type="region of interest" description="Disordered" evidence="1">
    <location>
        <begin position="49"/>
        <end position="74"/>
    </location>
</feature>
<keyword evidence="3" id="KW-1185">Reference proteome</keyword>
<sequence>MSRRRSRRRSRRSRRRSRSEEPQQPSLGQTHNTSIWWSVSVCRAAVHTRQERVSRKQGVAQPGNMKEGKEVGRPERMQEEVWASVLVFVLFSTESGGGGGGGGGGRGDTDVQLLVESNARRSRGSPLELQSLKDHPESEIWSLCSRVGNRTEPELKFQFRKKMEIKDLVKEEVVEEEEEEEEGAGLEGQWEGLVSPSDPERLLSNSELRSEPGMSAAGPPLFVRSIIR</sequence>
<name>A0A9N7TN56_PLEPL</name>
<feature type="compositionally biased region" description="Acidic residues" evidence="1">
    <location>
        <begin position="173"/>
        <end position="184"/>
    </location>
</feature>
<feature type="compositionally biased region" description="Polar residues" evidence="1">
    <location>
        <begin position="22"/>
        <end position="32"/>
    </location>
</feature>
<evidence type="ECO:0000256" key="1">
    <source>
        <dbReference type="SAM" id="MobiDB-lite"/>
    </source>
</evidence>
<evidence type="ECO:0000313" key="2">
    <source>
        <dbReference type="EMBL" id="CAB1415058.1"/>
    </source>
</evidence>
<evidence type="ECO:0000313" key="3">
    <source>
        <dbReference type="Proteomes" id="UP001153269"/>
    </source>
</evidence>